<feature type="region of interest" description="Disordered" evidence="10">
    <location>
        <begin position="167"/>
        <end position="206"/>
    </location>
</feature>
<dbReference type="OrthoDB" id="60033at2759"/>
<accession>A0A087H5P2</accession>
<evidence type="ECO:0000259" key="12">
    <source>
        <dbReference type="PROSITE" id="PS51017"/>
    </source>
</evidence>
<dbReference type="OMA" id="PRRMTCS"/>
<dbReference type="InterPro" id="IPR001789">
    <property type="entry name" value="Sig_transdc_resp-reg_receiver"/>
</dbReference>
<dbReference type="InterPro" id="IPR011006">
    <property type="entry name" value="CheY-like_superfamily"/>
</dbReference>
<feature type="compositionally biased region" description="Basic and acidic residues" evidence="10">
    <location>
        <begin position="302"/>
        <end position="311"/>
    </location>
</feature>
<evidence type="ECO:0000256" key="3">
    <source>
        <dbReference type="ARBA" id="ARBA00023012"/>
    </source>
</evidence>
<evidence type="ECO:0000256" key="7">
    <source>
        <dbReference type="ARBA" id="ARBA00023242"/>
    </source>
</evidence>
<dbReference type="GO" id="GO:0003677">
    <property type="term" value="F:DNA binding"/>
    <property type="evidence" value="ECO:0007669"/>
    <property type="project" value="EnsemblPlants"/>
</dbReference>
<feature type="region of interest" description="Disordered" evidence="10">
    <location>
        <begin position="323"/>
        <end position="411"/>
    </location>
</feature>
<evidence type="ECO:0000256" key="5">
    <source>
        <dbReference type="ARBA" id="ARBA00023108"/>
    </source>
</evidence>
<dbReference type="FunFam" id="3.40.50.2300:FF:000214">
    <property type="entry name" value="Two-component response regulator-like PRR37"/>
    <property type="match status" value="1"/>
</dbReference>
<dbReference type="GO" id="GO:0000160">
    <property type="term" value="P:phosphorelay signal transduction system"/>
    <property type="evidence" value="ECO:0007669"/>
    <property type="project" value="UniProtKB-KW"/>
</dbReference>
<feature type="compositionally biased region" description="Basic and acidic residues" evidence="10">
    <location>
        <begin position="395"/>
        <end position="411"/>
    </location>
</feature>
<evidence type="ECO:0000259" key="11">
    <source>
        <dbReference type="PROSITE" id="PS50110"/>
    </source>
</evidence>
<keyword evidence="3" id="KW-0902">Two-component regulatory system</keyword>
<dbReference type="GO" id="GO:0045892">
    <property type="term" value="P:negative regulation of DNA-templated transcription"/>
    <property type="evidence" value="ECO:0007669"/>
    <property type="project" value="EnsemblPlants"/>
</dbReference>
<name>A0A087H5P2_ARAAL</name>
<protein>
    <submittedName>
        <fullName evidence="13">Pseudo-response regulator 9</fullName>
    </submittedName>
</protein>
<evidence type="ECO:0000256" key="9">
    <source>
        <dbReference type="PROSITE-ProRule" id="PRU00357"/>
    </source>
</evidence>
<feature type="compositionally biased region" description="Polar residues" evidence="10">
    <location>
        <begin position="375"/>
        <end position="389"/>
    </location>
</feature>
<dbReference type="PANTHER" id="PTHR43874:SF146">
    <property type="entry name" value="TWO-COMPONENT RESPONSE REGULATOR-LIKE APRR9"/>
    <property type="match status" value="1"/>
</dbReference>
<dbReference type="EMBL" id="CM002872">
    <property type="protein sequence ID" value="KFK37444.1"/>
    <property type="molecule type" value="Genomic_DNA"/>
</dbReference>
<dbReference type="GO" id="GO:0010017">
    <property type="term" value="P:red or far-red light signaling pathway"/>
    <property type="evidence" value="ECO:0007669"/>
    <property type="project" value="EnsemblPlants"/>
</dbReference>
<dbReference type="PROSITE" id="PS51017">
    <property type="entry name" value="CCT"/>
    <property type="match status" value="1"/>
</dbReference>
<organism evidence="13 14">
    <name type="scientific">Arabis alpina</name>
    <name type="common">Alpine rock-cress</name>
    <dbReference type="NCBI Taxonomy" id="50452"/>
    <lineage>
        <taxon>Eukaryota</taxon>
        <taxon>Viridiplantae</taxon>
        <taxon>Streptophyta</taxon>
        <taxon>Embryophyta</taxon>
        <taxon>Tracheophyta</taxon>
        <taxon>Spermatophyta</taxon>
        <taxon>Magnoliopsida</taxon>
        <taxon>eudicotyledons</taxon>
        <taxon>Gunneridae</taxon>
        <taxon>Pentapetalae</taxon>
        <taxon>rosids</taxon>
        <taxon>malvids</taxon>
        <taxon>Brassicales</taxon>
        <taxon>Brassicaceae</taxon>
        <taxon>Arabideae</taxon>
        <taxon>Arabis</taxon>
    </lineage>
</organism>
<dbReference type="Gramene" id="KFK37444">
    <property type="protein sequence ID" value="KFK37444"/>
    <property type="gene ID" value="AALP_AA4G257600"/>
</dbReference>
<keyword evidence="6" id="KW-0804">Transcription</keyword>
<dbReference type="eggNOG" id="KOG1601">
    <property type="taxonomic scope" value="Eukaryota"/>
</dbReference>
<evidence type="ECO:0000256" key="10">
    <source>
        <dbReference type="SAM" id="MobiDB-lite"/>
    </source>
</evidence>
<dbReference type="Proteomes" id="UP000029120">
    <property type="component" value="Chromosome 4"/>
</dbReference>
<evidence type="ECO:0000256" key="1">
    <source>
        <dbReference type="ARBA" id="ARBA00004123"/>
    </source>
</evidence>
<dbReference type="Gene3D" id="3.40.50.2300">
    <property type="match status" value="1"/>
</dbReference>
<sequence length="464" mass="51772">MGEIVVLSSDEGEETMMNRGKSSEVVRWEKYLPKTVIRVLLVESDDSTRQIITALLRKCCYKVVAVCDGLAAWEILKEKSCNIDLILTELDLPSISGFALLALVMEHEVCKNIPMIMISSQDSITLVLKCMLRGAADYLIKPMRKNELKNLWQHVWRRLTLRDDPTAHAHSLPGSQHNNLEDTDETSSDSRYHSDQGSGAQANYNGHNKLVTDVKSFDVTMDLLGGIDKQPDSFYGNNTRDDYVGPELGLSLKRSCSESFEKQDESKQQKLSLSDASAFAQYENSKPAEKAVEANSSAEPRTPSESHEKLRTVRSDLGSATTSINQENIGSSSVSGQNQVLQSPVTNPKQLLGPQESLFPEGSNLLKASKELEVGSQSTCNTNEGITGQSSSSTEKPKEEESINEKQQRWSQREAALMKFRLKRKDRCFDKKVRYQSRKKLAEQRPRVKGQFVRAANSDTSTKA</sequence>
<gene>
    <name evidence="13" type="ordered locus">AALP_Aa4g257600</name>
</gene>
<evidence type="ECO:0000256" key="4">
    <source>
        <dbReference type="ARBA" id="ARBA00023015"/>
    </source>
</evidence>
<comment type="caution">
    <text evidence="8">Lacks conserved residue(s) required for the propagation of feature annotation.</text>
</comment>
<evidence type="ECO:0000256" key="6">
    <source>
        <dbReference type="ARBA" id="ARBA00023163"/>
    </source>
</evidence>
<feature type="region of interest" description="Disordered" evidence="10">
    <location>
        <begin position="436"/>
        <end position="464"/>
    </location>
</feature>
<evidence type="ECO:0000313" key="14">
    <source>
        <dbReference type="Proteomes" id="UP000029120"/>
    </source>
</evidence>
<reference evidence="14" key="1">
    <citation type="journal article" date="2015" name="Nat. Plants">
        <title>Genome expansion of Arabis alpina linked with retrotransposition and reduced symmetric DNA methylation.</title>
        <authorList>
            <person name="Willing E.M."/>
            <person name="Rawat V."/>
            <person name="Mandakova T."/>
            <person name="Maumus F."/>
            <person name="James G.V."/>
            <person name="Nordstroem K.J."/>
            <person name="Becker C."/>
            <person name="Warthmann N."/>
            <person name="Chica C."/>
            <person name="Szarzynska B."/>
            <person name="Zytnicki M."/>
            <person name="Albani M.C."/>
            <person name="Kiefer C."/>
            <person name="Bergonzi S."/>
            <person name="Castaings L."/>
            <person name="Mateos J.L."/>
            <person name="Berns M.C."/>
            <person name="Bujdoso N."/>
            <person name="Piofczyk T."/>
            <person name="de Lorenzo L."/>
            <person name="Barrero-Sicilia C."/>
            <person name="Mateos I."/>
            <person name="Piednoel M."/>
            <person name="Hagmann J."/>
            <person name="Chen-Min-Tao R."/>
            <person name="Iglesias-Fernandez R."/>
            <person name="Schuster S.C."/>
            <person name="Alonso-Blanco C."/>
            <person name="Roudier F."/>
            <person name="Carbonero P."/>
            <person name="Paz-Ares J."/>
            <person name="Davis S.J."/>
            <person name="Pecinka A."/>
            <person name="Quesneville H."/>
            <person name="Colot V."/>
            <person name="Lysak M.A."/>
            <person name="Weigel D."/>
            <person name="Coupland G."/>
            <person name="Schneeberger K."/>
        </authorList>
    </citation>
    <scope>NUCLEOTIDE SEQUENCE [LARGE SCALE GENOMIC DNA]</scope>
    <source>
        <strain evidence="14">cv. Pajares</strain>
    </source>
</reference>
<dbReference type="GO" id="GO:0005634">
    <property type="term" value="C:nucleus"/>
    <property type="evidence" value="ECO:0007669"/>
    <property type="project" value="UniProtKB-SubCell"/>
</dbReference>
<dbReference type="AlphaFoldDB" id="A0A087H5P2"/>
<proteinExistence type="inferred from homology"/>
<dbReference type="Pfam" id="PF00072">
    <property type="entry name" value="Response_reg"/>
    <property type="match status" value="1"/>
</dbReference>
<dbReference type="PANTHER" id="PTHR43874">
    <property type="entry name" value="TWO-COMPONENT RESPONSE REGULATOR"/>
    <property type="match status" value="1"/>
</dbReference>
<evidence type="ECO:0000313" key="13">
    <source>
        <dbReference type="EMBL" id="KFK37444.1"/>
    </source>
</evidence>
<feature type="compositionally biased region" description="Polar residues" evidence="10">
    <location>
        <begin position="323"/>
        <end position="349"/>
    </location>
</feature>
<keyword evidence="5" id="KW-0090">Biological rhythms</keyword>
<dbReference type="PROSITE" id="PS50110">
    <property type="entry name" value="RESPONSE_REGULATORY"/>
    <property type="match status" value="1"/>
</dbReference>
<dbReference type="GO" id="GO:0009736">
    <property type="term" value="P:cytokinin-activated signaling pathway"/>
    <property type="evidence" value="ECO:0007669"/>
    <property type="project" value="InterPro"/>
</dbReference>
<keyword evidence="7 9" id="KW-0539">Nucleus</keyword>
<keyword evidence="14" id="KW-1185">Reference proteome</keyword>
<dbReference type="SMART" id="SM00448">
    <property type="entry name" value="REC"/>
    <property type="match status" value="1"/>
</dbReference>
<keyword evidence="4" id="KW-0805">Transcription regulation</keyword>
<dbReference type="InterPro" id="IPR045279">
    <property type="entry name" value="ARR-like"/>
</dbReference>
<dbReference type="InterPro" id="IPR010402">
    <property type="entry name" value="CCT_domain"/>
</dbReference>
<dbReference type="Pfam" id="PF06203">
    <property type="entry name" value="CCT"/>
    <property type="match status" value="1"/>
</dbReference>
<feature type="domain" description="CCT" evidence="12">
    <location>
        <begin position="413"/>
        <end position="455"/>
    </location>
</feature>
<dbReference type="SUPFAM" id="SSF52172">
    <property type="entry name" value="CheY-like"/>
    <property type="match status" value="1"/>
</dbReference>
<feature type="domain" description="Response regulatory" evidence="11">
    <location>
        <begin position="38"/>
        <end position="156"/>
    </location>
</feature>
<dbReference type="GO" id="GO:0007623">
    <property type="term" value="P:circadian rhythm"/>
    <property type="evidence" value="ECO:0007669"/>
    <property type="project" value="EnsemblPlants"/>
</dbReference>
<comment type="similarity">
    <text evidence="2">Belongs to the ARR-like family.</text>
</comment>
<evidence type="ECO:0000256" key="8">
    <source>
        <dbReference type="PROSITE-ProRule" id="PRU00169"/>
    </source>
</evidence>
<feature type="compositionally biased region" description="Polar residues" evidence="10">
    <location>
        <begin position="195"/>
        <end position="206"/>
    </location>
</feature>
<comment type="subcellular location">
    <subcellularLocation>
        <location evidence="1 9">Nucleus</location>
    </subcellularLocation>
</comment>
<feature type="region of interest" description="Disordered" evidence="10">
    <location>
        <begin position="283"/>
        <end position="311"/>
    </location>
</feature>
<evidence type="ECO:0000256" key="2">
    <source>
        <dbReference type="ARBA" id="ARBA00010330"/>
    </source>
</evidence>